<sequence length="299" mass="32395">MTIQFSIYTCQPIPTEAAAPDVSSKDAGLWSPLSCTLIYTPSSAVLVDCPPTVAATTELAAWVKSTLPAGCTLKHFIASHAHGDHFMGFPILQDAFPGVTAVATQNVVEGVSHQYSPQLYEGLWKQNFPTTETGTGLPSAKADIVPLPQSNELDLDGLLIKVYDVPHGDCQANSFVHVPELDLVVAGDIVYNGDCHQWLGEASTQKKRDEWVEAVSQIAALKPKVVVPGHTFSPALEPNESQAASMLKGTVDYIRGFEEELGKAESEEDLYGRMRARYSRWNLFILFGGCRAGMAARQS</sequence>
<reference evidence="2 3" key="1">
    <citation type="journal article" date="2021" name="Nat. Commun.">
        <title>Genetic determinants of endophytism in the Arabidopsis root mycobiome.</title>
        <authorList>
            <person name="Mesny F."/>
            <person name="Miyauchi S."/>
            <person name="Thiergart T."/>
            <person name="Pickel B."/>
            <person name="Atanasova L."/>
            <person name="Karlsson M."/>
            <person name="Huettel B."/>
            <person name="Barry K.W."/>
            <person name="Haridas S."/>
            <person name="Chen C."/>
            <person name="Bauer D."/>
            <person name="Andreopoulos W."/>
            <person name="Pangilinan J."/>
            <person name="LaButti K."/>
            <person name="Riley R."/>
            <person name="Lipzen A."/>
            <person name="Clum A."/>
            <person name="Drula E."/>
            <person name="Henrissat B."/>
            <person name="Kohler A."/>
            <person name="Grigoriev I.V."/>
            <person name="Martin F.M."/>
            <person name="Hacquard S."/>
        </authorList>
    </citation>
    <scope>NUCLEOTIDE SEQUENCE [LARGE SCALE GENOMIC DNA]</scope>
    <source>
        <strain evidence="2 3">MPI-CAGE-CH-0241</strain>
    </source>
</reference>
<evidence type="ECO:0000259" key="1">
    <source>
        <dbReference type="SMART" id="SM00849"/>
    </source>
</evidence>
<feature type="domain" description="Metallo-beta-lactamase" evidence="1">
    <location>
        <begin position="32"/>
        <end position="230"/>
    </location>
</feature>
<proteinExistence type="predicted"/>
<dbReference type="CDD" id="cd07739">
    <property type="entry name" value="metallo-hydrolase-like_MBL-fold"/>
    <property type="match status" value="1"/>
</dbReference>
<dbReference type="InterPro" id="IPR036866">
    <property type="entry name" value="RibonucZ/Hydroxyglut_hydro"/>
</dbReference>
<evidence type="ECO:0000313" key="2">
    <source>
        <dbReference type="EMBL" id="KAH6880708.1"/>
    </source>
</evidence>
<dbReference type="AlphaFoldDB" id="A0A9P8VZ42"/>
<dbReference type="PANTHER" id="PTHR42951:SF14">
    <property type="entry name" value="METALLO-BETA-LACTAMASE SUPERFAMILY PROTEIN"/>
    <property type="match status" value="1"/>
</dbReference>
<accession>A0A9P8VZ42</accession>
<dbReference type="EMBL" id="JAGPYM010000025">
    <property type="protein sequence ID" value="KAH6880708.1"/>
    <property type="molecule type" value="Genomic_DNA"/>
</dbReference>
<organism evidence="2 3">
    <name type="scientific">Thelonectria olida</name>
    <dbReference type="NCBI Taxonomy" id="1576542"/>
    <lineage>
        <taxon>Eukaryota</taxon>
        <taxon>Fungi</taxon>
        <taxon>Dikarya</taxon>
        <taxon>Ascomycota</taxon>
        <taxon>Pezizomycotina</taxon>
        <taxon>Sordariomycetes</taxon>
        <taxon>Hypocreomycetidae</taxon>
        <taxon>Hypocreales</taxon>
        <taxon>Nectriaceae</taxon>
        <taxon>Thelonectria</taxon>
    </lineage>
</organism>
<dbReference type="InterPro" id="IPR001279">
    <property type="entry name" value="Metallo-B-lactamas"/>
</dbReference>
<dbReference type="PANTHER" id="PTHR42951">
    <property type="entry name" value="METALLO-BETA-LACTAMASE DOMAIN-CONTAINING"/>
    <property type="match status" value="1"/>
</dbReference>
<dbReference type="InterPro" id="IPR050855">
    <property type="entry name" value="NDM-1-like"/>
</dbReference>
<dbReference type="Gene3D" id="3.60.15.10">
    <property type="entry name" value="Ribonuclease Z/Hydroxyacylglutathione hydrolase-like"/>
    <property type="match status" value="1"/>
</dbReference>
<dbReference type="Proteomes" id="UP000777438">
    <property type="component" value="Unassembled WGS sequence"/>
</dbReference>
<name>A0A9P8VZ42_9HYPO</name>
<dbReference type="SUPFAM" id="SSF56281">
    <property type="entry name" value="Metallo-hydrolase/oxidoreductase"/>
    <property type="match status" value="1"/>
</dbReference>
<dbReference type="OrthoDB" id="536211at2759"/>
<evidence type="ECO:0000313" key="3">
    <source>
        <dbReference type="Proteomes" id="UP000777438"/>
    </source>
</evidence>
<comment type="caution">
    <text evidence="2">The sequence shown here is derived from an EMBL/GenBank/DDBJ whole genome shotgun (WGS) entry which is preliminary data.</text>
</comment>
<keyword evidence="3" id="KW-1185">Reference proteome</keyword>
<dbReference type="Pfam" id="PF00753">
    <property type="entry name" value="Lactamase_B"/>
    <property type="match status" value="1"/>
</dbReference>
<gene>
    <name evidence="2" type="ORF">B0T10DRAFT_142545</name>
</gene>
<protein>
    <submittedName>
        <fullName evidence="2">Beta-lactamase-like protein</fullName>
    </submittedName>
</protein>
<dbReference type="SMART" id="SM00849">
    <property type="entry name" value="Lactamase_B"/>
    <property type="match status" value="1"/>
</dbReference>